<dbReference type="AlphaFoldDB" id="A0A2T6BX39"/>
<feature type="transmembrane region" description="Helical" evidence="1">
    <location>
        <begin position="45"/>
        <end position="65"/>
    </location>
</feature>
<keyword evidence="1" id="KW-0812">Transmembrane</keyword>
<sequence>MNFINFFQCAFCIYLIHKQKNSTFFHSYFLLLCSPKEKKQKKRRFFKGVFNFSTFLVSHALVRIMQFKNLSFSKSSERFLEKSLLHCEKDITHSCVNYLKNQELPIFFSFYFNAFCLFLVEFVLCFLFGIVHGL</sequence>
<keyword evidence="1" id="KW-1133">Transmembrane helix</keyword>
<evidence type="ECO:0000313" key="3">
    <source>
        <dbReference type="Proteomes" id="UP000244090"/>
    </source>
</evidence>
<reference evidence="2 3" key="1">
    <citation type="submission" date="2018-04" db="EMBL/GenBank/DDBJ databases">
        <title>Genomic Encyclopedia of Archaeal and Bacterial Type Strains, Phase II (KMG-II): from individual species to whole genera.</title>
        <authorList>
            <person name="Goeker M."/>
        </authorList>
    </citation>
    <scope>NUCLEOTIDE SEQUENCE [LARGE SCALE GENOMIC DNA]</scope>
    <source>
        <strain evidence="2 3">DSM 25731</strain>
    </source>
</reference>
<name>A0A2T6BX39_9FLAO</name>
<evidence type="ECO:0000256" key="1">
    <source>
        <dbReference type="SAM" id="Phobius"/>
    </source>
</evidence>
<dbReference type="Proteomes" id="UP000244090">
    <property type="component" value="Unassembled WGS sequence"/>
</dbReference>
<proteinExistence type="predicted"/>
<keyword evidence="1" id="KW-0472">Membrane</keyword>
<gene>
    <name evidence="2" type="ORF">C8N46_106284</name>
</gene>
<comment type="caution">
    <text evidence="2">The sequence shown here is derived from an EMBL/GenBank/DDBJ whole genome shotgun (WGS) entry which is preliminary data.</text>
</comment>
<keyword evidence="3" id="KW-1185">Reference proteome</keyword>
<evidence type="ECO:0000313" key="2">
    <source>
        <dbReference type="EMBL" id="PTX60638.1"/>
    </source>
</evidence>
<protein>
    <recommendedName>
        <fullName evidence="4">Transmembrane protein</fullName>
    </recommendedName>
</protein>
<organism evidence="2 3">
    <name type="scientific">Kordia periserrulae</name>
    <dbReference type="NCBI Taxonomy" id="701523"/>
    <lineage>
        <taxon>Bacteria</taxon>
        <taxon>Pseudomonadati</taxon>
        <taxon>Bacteroidota</taxon>
        <taxon>Flavobacteriia</taxon>
        <taxon>Flavobacteriales</taxon>
        <taxon>Flavobacteriaceae</taxon>
        <taxon>Kordia</taxon>
    </lineage>
</organism>
<dbReference type="EMBL" id="QBKT01000006">
    <property type="protein sequence ID" value="PTX60638.1"/>
    <property type="molecule type" value="Genomic_DNA"/>
</dbReference>
<feature type="transmembrane region" description="Helical" evidence="1">
    <location>
        <begin position="106"/>
        <end position="131"/>
    </location>
</feature>
<evidence type="ECO:0008006" key="4">
    <source>
        <dbReference type="Google" id="ProtNLM"/>
    </source>
</evidence>
<accession>A0A2T6BX39</accession>